<evidence type="ECO:0000313" key="1">
    <source>
        <dbReference type="EMBL" id="KKZ65363.1"/>
    </source>
</evidence>
<proteinExistence type="predicted"/>
<feature type="non-terminal residue" evidence="1">
    <location>
        <position position="1"/>
    </location>
</feature>
<feature type="non-terminal residue" evidence="1">
    <location>
        <position position="113"/>
    </location>
</feature>
<sequence length="113" mass="13255">TKSESCIFKFMTLEQVDQRAEEAYLNSESKIDYREKDRKFSRLNTVNYKCLESVCFNAFKTSSSTNRYPSLRCLSKFEEKDANSNATEYECWMTHTKFHDIMSDRVADDAIAD</sequence>
<gene>
    <name evidence="1" type="ORF">EMCG_08806</name>
</gene>
<dbReference type="Proteomes" id="UP000034164">
    <property type="component" value="Unassembled WGS sequence"/>
</dbReference>
<reference evidence="2" key="1">
    <citation type="journal article" date="2015" name="PLoS Genet.">
        <title>The dynamic genome and transcriptome of the human fungal pathogen Blastomyces and close relative Emmonsia.</title>
        <authorList>
            <person name="Munoz J.F."/>
            <person name="Gauthier G.M."/>
            <person name="Desjardins C.A."/>
            <person name="Gallo J.E."/>
            <person name="Holder J."/>
            <person name="Sullivan T.D."/>
            <person name="Marty A.J."/>
            <person name="Carmen J.C."/>
            <person name="Chen Z."/>
            <person name="Ding L."/>
            <person name="Gujja S."/>
            <person name="Magrini V."/>
            <person name="Misas E."/>
            <person name="Mitreva M."/>
            <person name="Priest M."/>
            <person name="Saif S."/>
            <person name="Whiston E.A."/>
            <person name="Young S."/>
            <person name="Zeng Q."/>
            <person name="Goldman W.E."/>
            <person name="Mardis E.R."/>
            <person name="Taylor J.W."/>
            <person name="McEwen J.G."/>
            <person name="Clay O.K."/>
            <person name="Klein B.S."/>
            <person name="Cuomo C.A."/>
        </authorList>
    </citation>
    <scope>NUCLEOTIDE SEQUENCE [LARGE SCALE GENOMIC DNA]</scope>
    <source>
        <strain evidence="2">UAMH 3008</strain>
    </source>
</reference>
<dbReference type="VEuPathDB" id="FungiDB:EMCG_08806"/>
<dbReference type="EMBL" id="LCZI01000666">
    <property type="protein sequence ID" value="KKZ65363.1"/>
    <property type="molecule type" value="Genomic_DNA"/>
</dbReference>
<comment type="caution">
    <text evidence="1">The sequence shown here is derived from an EMBL/GenBank/DDBJ whole genome shotgun (WGS) entry which is preliminary data.</text>
</comment>
<evidence type="ECO:0000313" key="2">
    <source>
        <dbReference type="Proteomes" id="UP000034164"/>
    </source>
</evidence>
<accession>A0A0G2I4J2</accession>
<protein>
    <submittedName>
        <fullName evidence="1">Uncharacterized protein</fullName>
    </submittedName>
</protein>
<dbReference type="AlphaFoldDB" id="A0A0G2I4J2"/>
<organism evidence="1 2">
    <name type="scientific">[Emmonsia] crescens</name>
    <dbReference type="NCBI Taxonomy" id="73230"/>
    <lineage>
        <taxon>Eukaryota</taxon>
        <taxon>Fungi</taxon>
        <taxon>Dikarya</taxon>
        <taxon>Ascomycota</taxon>
        <taxon>Pezizomycotina</taxon>
        <taxon>Eurotiomycetes</taxon>
        <taxon>Eurotiomycetidae</taxon>
        <taxon>Onygenales</taxon>
        <taxon>Ajellomycetaceae</taxon>
        <taxon>Emergomyces</taxon>
    </lineage>
</organism>
<dbReference type="OrthoDB" id="552049at2759"/>
<name>A0A0G2I4J2_9EURO</name>